<reference evidence="3 4" key="1">
    <citation type="submission" date="2014-09" db="EMBL/GenBank/DDBJ databases">
        <authorList>
            <person name="Martin A.A."/>
        </authorList>
    </citation>
    <scope>NUCLEOTIDE SEQUENCE</scope>
    <source>
        <strain evidence="4">ED321</strain>
        <strain evidence="3">ED321 Heterogonic</strain>
    </source>
</reference>
<feature type="transmembrane region" description="Helical" evidence="1">
    <location>
        <begin position="257"/>
        <end position="276"/>
    </location>
</feature>
<dbReference type="Proteomes" id="UP000035682">
    <property type="component" value="Unplaced"/>
</dbReference>
<dbReference type="GeneID" id="36379251"/>
<keyword evidence="2" id="KW-0732">Signal</keyword>
<dbReference type="CTD" id="36379251"/>
<evidence type="ECO:0000256" key="2">
    <source>
        <dbReference type="SAM" id="SignalP"/>
    </source>
</evidence>
<keyword evidence="1" id="KW-0472">Membrane</keyword>
<evidence type="ECO:0000256" key="1">
    <source>
        <dbReference type="SAM" id="Phobius"/>
    </source>
</evidence>
<dbReference type="AlphaFoldDB" id="A0A090LAR5"/>
<keyword evidence="4" id="KW-1185">Reference proteome</keyword>
<feature type="chain" id="PRO_5015030585" evidence="2">
    <location>
        <begin position="21"/>
        <end position="292"/>
    </location>
</feature>
<accession>A0A090LAR5</accession>
<reference evidence="5" key="2">
    <citation type="submission" date="2020-12" db="UniProtKB">
        <authorList>
            <consortium name="WormBaseParasite"/>
        </authorList>
    </citation>
    <scope>IDENTIFICATION</scope>
</reference>
<sequence>MLQFSYLQILLFAFAVGVTTFQICPNFESFNQSQVLHSPIENVCNSIKNKNFSLSLIQYIKTDIQTASCTYSSNITAYVNLDYLIDNEDLTIFNRKDKKVYPPRLPCLPSFAQYLTDGLYYITINSLEYESGIILQQDYTTSVCLKLMKESVINTFGIVTQEEGTKFIRRILGDNTITGIIKKNIIHYVNCDKADSFNFLNYGYQIGCYNISKIYEKENLVWYTYNEIDMIDGDYGELKGCLESWKCSMFKLTISIYNIYLILICAIVFVFFVWIIQKNDGFITKGKNIRFY</sequence>
<gene>
    <name evidence="3 5 6" type="ORF">SRAE_2000155200</name>
</gene>
<dbReference type="RefSeq" id="XP_024506086.1">
    <property type="nucleotide sequence ID" value="XM_024652517.1"/>
</dbReference>
<protein>
    <submittedName>
        <fullName evidence="3 5">Uncharacterized protein</fullName>
    </submittedName>
</protein>
<evidence type="ECO:0000313" key="6">
    <source>
        <dbReference type="WormBase" id="SRAE_2000155200"/>
    </source>
</evidence>
<dbReference type="WBParaSite" id="SRAE_2000155200.1">
    <property type="protein sequence ID" value="SRAE_2000155200.1"/>
    <property type="gene ID" value="WBGene00261757"/>
</dbReference>
<proteinExistence type="predicted"/>
<evidence type="ECO:0000313" key="4">
    <source>
        <dbReference type="Proteomes" id="UP000035682"/>
    </source>
</evidence>
<dbReference type="WormBase" id="SRAE_2000155200">
    <property type="protein sequence ID" value="SRP10961"/>
    <property type="gene ID" value="WBGene00261757"/>
</dbReference>
<keyword evidence="1" id="KW-1133">Transmembrane helix</keyword>
<evidence type="ECO:0000313" key="5">
    <source>
        <dbReference type="WBParaSite" id="SRAE_2000155200.1"/>
    </source>
</evidence>
<keyword evidence="1" id="KW-0812">Transmembrane</keyword>
<dbReference type="EMBL" id="LN609529">
    <property type="protein sequence ID" value="CEF66886.1"/>
    <property type="molecule type" value="Genomic_DNA"/>
</dbReference>
<evidence type="ECO:0000313" key="3">
    <source>
        <dbReference type="EMBL" id="CEF66886.1"/>
    </source>
</evidence>
<feature type="signal peptide" evidence="2">
    <location>
        <begin position="1"/>
        <end position="20"/>
    </location>
</feature>
<name>A0A090LAR5_STRRB</name>
<organism evidence="3">
    <name type="scientific">Strongyloides ratti</name>
    <name type="common">Parasitic roundworm</name>
    <dbReference type="NCBI Taxonomy" id="34506"/>
    <lineage>
        <taxon>Eukaryota</taxon>
        <taxon>Metazoa</taxon>
        <taxon>Ecdysozoa</taxon>
        <taxon>Nematoda</taxon>
        <taxon>Chromadorea</taxon>
        <taxon>Rhabditida</taxon>
        <taxon>Tylenchina</taxon>
        <taxon>Panagrolaimomorpha</taxon>
        <taxon>Strongyloidoidea</taxon>
        <taxon>Strongyloididae</taxon>
        <taxon>Strongyloides</taxon>
    </lineage>
</organism>